<name>A0A0D0DNK0_9AGAM</name>
<evidence type="ECO:0000313" key="2">
    <source>
        <dbReference type="Proteomes" id="UP000054538"/>
    </source>
</evidence>
<dbReference type="OrthoDB" id="2675272at2759"/>
<dbReference type="Proteomes" id="UP000054538">
    <property type="component" value="Unassembled WGS sequence"/>
</dbReference>
<reference evidence="1 2" key="1">
    <citation type="submission" date="2014-04" db="EMBL/GenBank/DDBJ databases">
        <authorList>
            <consortium name="DOE Joint Genome Institute"/>
            <person name="Kuo A."/>
            <person name="Kohler A."/>
            <person name="Jargeat P."/>
            <person name="Nagy L.G."/>
            <person name="Floudas D."/>
            <person name="Copeland A."/>
            <person name="Barry K.W."/>
            <person name="Cichocki N."/>
            <person name="Veneault-Fourrey C."/>
            <person name="LaButti K."/>
            <person name="Lindquist E.A."/>
            <person name="Lipzen A."/>
            <person name="Lundell T."/>
            <person name="Morin E."/>
            <person name="Murat C."/>
            <person name="Sun H."/>
            <person name="Tunlid A."/>
            <person name="Henrissat B."/>
            <person name="Grigoriev I.V."/>
            <person name="Hibbett D.S."/>
            <person name="Martin F."/>
            <person name="Nordberg H.P."/>
            <person name="Cantor M.N."/>
            <person name="Hua S.X."/>
        </authorList>
    </citation>
    <scope>NUCLEOTIDE SEQUENCE [LARGE SCALE GENOMIC DNA]</scope>
    <source>
        <strain evidence="1 2">Ve08.2h10</strain>
    </source>
</reference>
<keyword evidence="2" id="KW-1185">Reference proteome</keyword>
<accession>A0A0D0DNK0</accession>
<protein>
    <submittedName>
        <fullName evidence="1">Uncharacterized protein</fullName>
    </submittedName>
</protein>
<reference evidence="2" key="2">
    <citation type="submission" date="2015-01" db="EMBL/GenBank/DDBJ databases">
        <title>Evolutionary Origins and Diversification of the Mycorrhizal Mutualists.</title>
        <authorList>
            <consortium name="DOE Joint Genome Institute"/>
            <consortium name="Mycorrhizal Genomics Consortium"/>
            <person name="Kohler A."/>
            <person name="Kuo A."/>
            <person name="Nagy L.G."/>
            <person name="Floudas D."/>
            <person name="Copeland A."/>
            <person name="Barry K.W."/>
            <person name="Cichocki N."/>
            <person name="Veneault-Fourrey C."/>
            <person name="LaButti K."/>
            <person name="Lindquist E.A."/>
            <person name="Lipzen A."/>
            <person name="Lundell T."/>
            <person name="Morin E."/>
            <person name="Murat C."/>
            <person name="Riley R."/>
            <person name="Ohm R."/>
            <person name="Sun H."/>
            <person name="Tunlid A."/>
            <person name="Henrissat B."/>
            <person name="Grigoriev I.V."/>
            <person name="Hibbett D.S."/>
            <person name="Martin F."/>
        </authorList>
    </citation>
    <scope>NUCLEOTIDE SEQUENCE [LARGE SCALE GENOMIC DNA]</scope>
    <source>
        <strain evidence="2">Ve08.2h10</strain>
    </source>
</reference>
<dbReference type="InParanoid" id="A0A0D0DNK0"/>
<proteinExistence type="predicted"/>
<gene>
    <name evidence="1" type="ORF">PAXRUDRAFT_15900</name>
</gene>
<evidence type="ECO:0000313" key="1">
    <source>
        <dbReference type="EMBL" id="KIK80240.1"/>
    </source>
</evidence>
<sequence length="406" mass="46136">MIPLGPQLQARNCSPEAACDMQYLWEHTQKVLDKLRELNGAIPIVDDIVMGWDYLGAVLDGDIKKHNIVLMVLLDGTQLYESKESDCWMYIWVILNLPPQKWYHKLHVLPGGFIPGPNKLKNLDSFLFPGFHHLTALQREGFPMWDPLTDSCYISGLYLIFTTADGHGLIYWDGMVGHSGKNGRHLYCGIQGHCKENGTHYYPALLCPRDHIVAGRHHRDIKALEVPQGGSTKYANNLKKIISVHNQTQWDKMKTETGLTKLPLILGLHPTCSLGVPLCMTTDIMHLAGNLSDLLLSLWRSTLSVGPNDDKSTWDWAVFKDNDLWISHGEDVEKAGVHLPGSYDRKLRNIAEKPNTQYMTWEFQLYTFAIAPVLLYGVLPPKYWANYCMLIQDAHGLLCGWERDFE</sequence>
<dbReference type="HOGENOM" id="CLU_007337_4_0_1"/>
<dbReference type="EMBL" id="KN826067">
    <property type="protein sequence ID" value="KIK80240.1"/>
    <property type="molecule type" value="Genomic_DNA"/>
</dbReference>
<organism evidence="1 2">
    <name type="scientific">Paxillus rubicundulus Ve08.2h10</name>
    <dbReference type="NCBI Taxonomy" id="930991"/>
    <lineage>
        <taxon>Eukaryota</taxon>
        <taxon>Fungi</taxon>
        <taxon>Dikarya</taxon>
        <taxon>Basidiomycota</taxon>
        <taxon>Agaricomycotina</taxon>
        <taxon>Agaricomycetes</taxon>
        <taxon>Agaricomycetidae</taxon>
        <taxon>Boletales</taxon>
        <taxon>Paxilineae</taxon>
        <taxon>Paxillaceae</taxon>
        <taxon>Paxillus</taxon>
    </lineage>
</organism>
<dbReference type="AlphaFoldDB" id="A0A0D0DNK0"/>